<dbReference type="AlphaFoldDB" id="A0A6L9VX57"/>
<dbReference type="InterPro" id="IPR002758">
    <property type="entry name" value="Cation_antiport_E"/>
</dbReference>
<dbReference type="Pfam" id="PF01899">
    <property type="entry name" value="MNHE"/>
    <property type="match status" value="1"/>
</dbReference>
<feature type="transmembrane region" description="Helical" evidence="7">
    <location>
        <begin position="44"/>
        <end position="64"/>
    </location>
</feature>
<dbReference type="PANTHER" id="PTHR34584:SF1">
    <property type="entry name" value="NA(+)_H(+) ANTIPORTER SUBUNIT E1"/>
    <property type="match status" value="1"/>
</dbReference>
<evidence type="ECO:0000256" key="4">
    <source>
        <dbReference type="ARBA" id="ARBA00022692"/>
    </source>
</evidence>
<keyword evidence="3" id="KW-1003">Cell membrane</keyword>
<keyword evidence="6 7" id="KW-0472">Membrane</keyword>
<dbReference type="GO" id="GO:0008324">
    <property type="term" value="F:monoatomic cation transmembrane transporter activity"/>
    <property type="evidence" value="ECO:0007669"/>
    <property type="project" value="InterPro"/>
</dbReference>
<evidence type="ECO:0000313" key="8">
    <source>
        <dbReference type="EMBL" id="NEK84357.1"/>
    </source>
</evidence>
<feature type="transmembrane region" description="Helical" evidence="7">
    <location>
        <begin position="71"/>
        <end position="89"/>
    </location>
</feature>
<comment type="subcellular location">
    <subcellularLocation>
        <location evidence="1">Cell membrane</location>
        <topology evidence="1">Multi-pass membrane protein</topology>
    </subcellularLocation>
</comment>
<evidence type="ECO:0000256" key="1">
    <source>
        <dbReference type="ARBA" id="ARBA00004651"/>
    </source>
</evidence>
<dbReference type="PANTHER" id="PTHR34584">
    <property type="entry name" value="NA(+)/H(+) ANTIPORTER SUBUNIT E1"/>
    <property type="match status" value="1"/>
</dbReference>
<dbReference type="RefSeq" id="WP_163201773.1">
    <property type="nucleotide sequence ID" value="NZ_JAAGWG010000001.1"/>
</dbReference>
<dbReference type="GO" id="GO:0005886">
    <property type="term" value="C:plasma membrane"/>
    <property type="evidence" value="ECO:0007669"/>
    <property type="project" value="UniProtKB-SubCell"/>
</dbReference>
<keyword evidence="4 7" id="KW-0812">Transmembrane</keyword>
<evidence type="ECO:0000256" key="5">
    <source>
        <dbReference type="ARBA" id="ARBA00022989"/>
    </source>
</evidence>
<evidence type="ECO:0000256" key="6">
    <source>
        <dbReference type="ARBA" id="ARBA00023136"/>
    </source>
</evidence>
<dbReference type="Proteomes" id="UP000479241">
    <property type="component" value="Unassembled WGS sequence"/>
</dbReference>
<feature type="transmembrane region" description="Helical" evidence="7">
    <location>
        <begin position="21"/>
        <end position="38"/>
    </location>
</feature>
<protein>
    <submittedName>
        <fullName evidence="8">Na+/H+ antiporter subunit E</fullName>
    </submittedName>
</protein>
<evidence type="ECO:0000256" key="7">
    <source>
        <dbReference type="SAM" id="Phobius"/>
    </source>
</evidence>
<comment type="caution">
    <text evidence="8">The sequence shown here is derived from an EMBL/GenBank/DDBJ whole genome shotgun (WGS) entry which is preliminary data.</text>
</comment>
<name>A0A6L9VX57_9ACTN</name>
<accession>A0A6L9VX57</accession>
<comment type="similarity">
    <text evidence="2">Belongs to the CPA3 antiporters (TC 2.A.63) subunit E family.</text>
</comment>
<organism evidence="8 9">
    <name type="scientific">Blastococcus saxobsidens</name>
    <dbReference type="NCBI Taxonomy" id="138336"/>
    <lineage>
        <taxon>Bacteria</taxon>
        <taxon>Bacillati</taxon>
        <taxon>Actinomycetota</taxon>
        <taxon>Actinomycetes</taxon>
        <taxon>Geodermatophilales</taxon>
        <taxon>Geodermatophilaceae</taxon>
        <taxon>Blastococcus</taxon>
    </lineage>
</organism>
<proteinExistence type="inferred from homology"/>
<evidence type="ECO:0000256" key="3">
    <source>
        <dbReference type="ARBA" id="ARBA00022475"/>
    </source>
</evidence>
<sequence>MTSDPAPGPGSRLAHQLRHQLPLLVWLVAVWNLLWGTWSWANLLAGIVVALVVTWLLPLPPVVGGARLRPLGLLVFLGTFLADLVYSGAEVAWQTVRPSGIDRSAILRVQLRTDSDLLLTILSESVTLVPGSMVMDLDRERGVLVLHVLHVRDDDDVERQRASVLAQEERIVRAFGTDDEIAALSRAPGEPFPAAERRTP</sequence>
<dbReference type="NCBIfam" id="NF006521">
    <property type="entry name" value="PRK08965.1-5"/>
    <property type="match status" value="1"/>
</dbReference>
<dbReference type="EMBL" id="JAAGWG010000001">
    <property type="protein sequence ID" value="NEK84357.1"/>
    <property type="molecule type" value="Genomic_DNA"/>
</dbReference>
<gene>
    <name evidence="8" type="ORF">GCU60_01045</name>
</gene>
<evidence type="ECO:0000313" key="9">
    <source>
        <dbReference type="Proteomes" id="UP000479241"/>
    </source>
</evidence>
<evidence type="ECO:0000256" key="2">
    <source>
        <dbReference type="ARBA" id="ARBA00006228"/>
    </source>
</evidence>
<keyword evidence="5 7" id="KW-1133">Transmembrane helix</keyword>
<reference evidence="8 9" key="1">
    <citation type="submission" date="2019-12" db="EMBL/GenBank/DDBJ databases">
        <title>the WGS of Blastococcus saxobsidens 67B17.</title>
        <authorList>
            <person name="Jiang Z."/>
        </authorList>
    </citation>
    <scope>NUCLEOTIDE SEQUENCE [LARGE SCALE GENOMIC DNA]</scope>
    <source>
        <strain evidence="8 9">67B17</strain>
    </source>
</reference>